<sequence length="567" mass="65056">MDRITKSLLDKFSEYQSLDSFSTETKFEHFANYLVLKQYDEDEIPVLEFHTGENDPLSIDGIGVYVNGSFVLSADEILEFAKDNKYIDATFIFIQAKTSTSFDTGDIAKFMLGVSDFFSPEPKLPRTEKFEDFELLREAVYADPSLFKQGNPKLKCYYVTTGIWNNETHPRNTAEAHKKQLQDTQLFRSVEFSPLGASELQGLYRSAEAALSVTFKVAKSIIIPTDEKVSEAHLALLPSSEYLQLITDEGGNIRRSVFYANVRDFQGNNNVNKEIGGTLQSDRKIDFALRNNGITVVAKELGRVSDNFTLKDFQIVNGCQTSHVLFANRDVLDSSVNIPVKIVVTENEDIINSVIRSSNRQTEVSEEDFISLDEFQKKIETYFDTFQDEQKIFYERRSKQYAGQALQKVKVVSRGVLVRAFAATFLDEPHRSSRYYGRILNTVGKSIFAKTHKLSPYYTSAFAAYRLEFLFRNGRLEGKYKNFRWHLPMALRYSVCGQDMPQISHPKIDKYCEKMNQILWDEDRAKVEFDKVCKFVDLAIAESGRDFSSETARQQEFRDVLVRLITR</sequence>
<accession>A0A6N6MVD3</accession>
<keyword evidence="3" id="KW-1185">Reference proteome</keyword>
<evidence type="ECO:0000313" key="3">
    <source>
        <dbReference type="Proteomes" id="UP000441523"/>
    </source>
</evidence>
<dbReference type="EMBL" id="VZZJ01000003">
    <property type="protein sequence ID" value="KAB1075152.1"/>
    <property type="molecule type" value="Genomic_DNA"/>
</dbReference>
<protein>
    <submittedName>
        <fullName evidence="2">AIPR family protein</fullName>
    </submittedName>
</protein>
<dbReference type="Pfam" id="PF10592">
    <property type="entry name" value="AIPR"/>
    <property type="match status" value="1"/>
</dbReference>
<dbReference type="RefSeq" id="WP_150962024.1">
    <property type="nucleotide sequence ID" value="NZ_VZZJ01000003.1"/>
</dbReference>
<dbReference type="AlphaFoldDB" id="A0A6N6MVD3"/>
<comment type="caution">
    <text evidence="2">The sequence shown here is derived from an EMBL/GenBank/DDBJ whole genome shotgun (WGS) entry which is preliminary data.</text>
</comment>
<reference evidence="2 3" key="1">
    <citation type="submission" date="2019-09" db="EMBL/GenBank/DDBJ databases">
        <title>YIM 132548 draft genome.</title>
        <authorList>
            <person name="Jiang L."/>
        </authorList>
    </citation>
    <scope>NUCLEOTIDE SEQUENCE [LARGE SCALE GENOMIC DNA]</scope>
    <source>
        <strain evidence="2 3">YIM 132548</strain>
    </source>
</reference>
<gene>
    <name evidence="2" type="ORF">F6X51_04495</name>
</gene>
<dbReference type="InterPro" id="IPR018891">
    <property type="entry name" value="AIPR_C"/>
</dbReference>
<feature type="domain" description="Abortive phage infection protein C-terminal" evidence="1">
    <location>
        <begin position="258"/>
        <end position="534"/>
    </location>
</feature>
<evidence type="ECO:0000313" key="2">
    <source>
        <dbReference type="EMBL" id="KAB1075152.1"/>
    </source>
</evidence>
<proteinExistence type="predicted"/>
<evidence type="ECO:0000259" key="1">
    <source>
        <dbReference type="Pfam" id="PF10592"/>
    </source>
</evidence>
<dbReference type="Proteomes" id="UP000441523">
    <property type="component" value="Unassembled WGS sequence"/>
</dbReference>
<name>A0A6N6MVD3_9HYPH</name>
<organism evidence="2 3">
    <name type="scientific">Methylobacterium planeticum</name>
    <dbReference type="NCBI Taxonomy" id="2615211"/>
    <lineage>
        <taxon>Bacteria</taxon>
        <taxon>Pseudomonadati</taxon>
        <taxon>Pseudomonadota</taxon>
        <taxon>Alphaproteobacteria</taxon>
        <taxon>Hyphomicrobiales</taxon>
        <taxon>Methylobacteriaceae</taxon>
        <taxon>Methylobacterium</taxon>
    </lineage>
</organism>